<dbReference type="Pfam" id="PF04303">
    <property type="entry name" value="PrpF"/>
    <property type="match status" value="1"/>
</dbReference>
<dbReference type="PANTHER" id="PTHR43709">
    <property type="entry name" value="ACONITATE ISOMERASE-RELATED"/>
    <property type="match status" value="1"/>
</dbReference>
<evidence type="ECO:0000256" key="1">
    <source>
        <dbReference type="ARBA" id="ARBA00007673"/>
    </source>
</evidence>
<dbReference type="PANTHER" id="PTHR43709:SF2">
    <property type="entry name" value="DUF453 DOMAIN PROTEIN (AFU_ORTHOLOGUE AFUA_6G00360)"/>
    <property type="match status" value="1"/>
</dbReference>
<name>A0A1Y1UHX0_9TREE</name>
<sequence length="435" mass="45355">MSSNSSTASSSSTHSPQSSPHTSPSSIALELPSPAHRRRCIRSVLMRAGTSRGLFFRTADLPEDQSLWGPILLAAMGSPDPYLRQLDGVGGGTSTTSKVAVVGPSKDPRADVDYLFVQVPVDGSRLDFSGNCGNIASGVGPFAVDEGFIKVPESGKSDVTVRIRNVNTDRIIHSTFEVQDGVPVEIGEMQLDGVGATGSPIRLDFVDPAGSMTGKLLPTGSPLDTVTLPSNTSSQPARTFTVSCVDAANPFVFVDARQLGLTGLESPAEIASSTTETLMDIRAVCAVHMGLASSHETARQVMGTPKIAIVAPPMDYSVPAVDGGKRIIRSTDVDIWIRPFSMGRPHPSIQMTGAVCVGSASAVPGTIVHEIISGSRASRMPRANGDEAVIVGHASGTMAINGESETIAGHVVVKSGSVYRTARRLMEGSVCCVGC</sequence>
<dbReference type="AlphaFoldDB" id="A0A1Y1UHX0"/>
<dbReference type="GeneID" id="33559273"/>
<evidence type="ECO:0000313" key="5">
    <source>
        <dbReference type="Proteomes" id="UP000193218"/>
    </source>
</evidence>
<dbReference type="GO" id="GO:0016853">
    <property type="term" value="F:isomerase activity"/>
    <property type="evidence" value="ECO:0007669"/>
    <property type="project" value="UniProtKB-KW"/>
</dbReference>
<dbReference type="Gene3D" id="3.10.310.10">
    <property type="entry name" value="Diaminopimelate Epimerase, Chain A, domain 1"/>
    <property type="match status" value="2"/>
</dbReference>
<feature type="region of interest" description="Disordered" evidence="3">
    <location>
        <begin position="1"/>
        <end position="32"/>
    </location>
</feature>
<reference evidence="4 5" key="1">
    <citation type="submission" date="2017-03" db="EMBL/GenBank/DDBJ databases">
        <title>Widespread Adenine N6-methylation of Active Genes in Fungi.</title>
        <authorList>
            <consortium name="DOE Joint Genome Institute"/>
            <person name="Mondo S.J."/>
            <person name="Dannebaum R.O."/>
            <person name="Kuo R.C."/>
            <person name="Louie K.B."/>
            <person name="Bewick A.J."/>
            <person name="Labutti K."/>
            <person name="Haridas S."/>
            <person name="Kuo A."/>
            <person name="Salamov A."/>
            <person name="Ahrendt S.R."/>
            <person name="Lau R."/>
            <person name="Bowen B.P."/>
            <person name="Lipzen A."/>
            <person name="Sullivan W."/>
            <person name="Andreopoulos W.B."/>
            <person name="Clum A."/>
            <person name="Lindquist E."/>
            <person name="Daum C."/>
            <person name="Northen T.R."/>
            <person name="Ramamoorthy G."/>
            <person name="Schmitz R.J."/>
            <person name="Gryganskyi A."/>
            <person name="Culley D."/>
            <person name="Magnuson J."/>
            <person name="James T.Y."/>
            <person name="O'Malley M.A."/>
            <person name="Stajich J.E."/>
            <person name="Spatafora J.W."/>
            <person name="Visel A."/>
            <person name="Grigoriev I.V."/>
        </authorList>
    </citation>
    <scope>NUCLEOTIDE SEQUENCE [LARGE SCALE GENOMIC DNA]</scope>
    <source>
        <strain evidence="4 5">NRRL Y-17943</strain>
    </source>
</reference>
<dbReference type="InterPro" id="IPR007400">
    <property type="entry name" value="PrpF-like"/>
</dbReference>
<organism evidence="4 5">
    <name type="scientific">Kockovaella imperatae</name>
    <dbReference type="NCBI Taxonomy" id="4999"/>
    <lineage>
        <taxon>Eukaryota</taxon>
        <taxon>Fungi</taxon>
        <taxon>Dikarya</taxon>
        <taxon>Basidiomycota</taxon>
        <taxon>Agaricomycotina</taxon>
        <taxon>Tremellomycetes</taxon>
        <taxon>Tremellales</taxon>
        <taxon>Cuniculitremaceae</taxon>
        <taxon>Kockovaella</taxon>
    </lineage>
</organism>
<evidence type="ECO:0000256" key="2">
    <source>
        <dbReference type="ARBA" id="ARBA00023235"/>
    </source>
</evidence>
<dbReference type="SUPFAM" id="SSF54506">
    <property type="entry name" value="Diaminopimelate epimerase-like"/>
    <property type="match status" value="2"/>
</dbReference>
<dbReference type="Proteomes" id="UP000193218">
    <property type="component" value="Unassembled WGS sequence"/>
</dbReference>
<protein>
    <submittedName>
        <fullName evidence="4">PrpF protein</fullName>
    </submittedName>
</protein>
<keyword evidence="5" id="KW-1185">Reference proteome</keyword>
<dbReference type="RefSeq" id="XP_021871112.1">
    <property type="nucleotide sequence ID" value="XM_022017464.1"/>
</dbReference>
<proteinExistence type="inferred from homology"/>
<evidence type="ECO:0000256" key="3">
    <source>
        <dbReference type="SAM" id="MobiDB-lite"/>
    </source>
</evidence>
<comment type="caution">
    <text evidence="4">The sequence shown here is derived from an EMBL/GenBank/DDBJ whole genome shotgun (WGS) entry which is preliminary data.</text>
</comment>
<dbReference type="OrthoDB" id="10267539at2759"/>
<gene>
    <name evidence="4" type="ORF">BD324DRAFT_642088</name>
</gene>
<dbReference type="STRING" id="4999.A0A1Y1UHX0"/>
<feature type="compositionally biased region" description="Low complexity" evidence="3">
    <location>
        <begin position="1"/>
        <end position="26"/>
    </location>
</feature>
<comment type="similarity">
    <text evidence="1">Belongs to the PrpF family.</text>
</comment>
<evidence type="ECO:0000313" key="4">
    <source>
        <dbReference type="EMBL" id="ORX37074.1"/>
    </source>
</evidence>
<dbReference type="EMBL" id="NBSH01000006">
    <property type="protein sequence ID" value="ORX37074.1"/>
    <property type="molecule type" value="Genomic_DNA"/>
</dbReference>
<accession>A0A1Y1UHX0</accession>
<dbReference type="InParanoid" id="A0A1Y1UHX0"/>
<keyword evidence="2" id="KW-0413">Isomerase</keyword>